<sequence length="497" mass="52475">MESLCLKNVVCLAPEKLRRLTPAARLALVLGWALGPAALLAARPDGQLLVRVTDAESGAPIAARITLTNSRGRPALPRGAAVAQFADHGYVDGQTLLALKLGKYVFDLDAGPEWRTARGEFQIERHADDEKTVAMSRAVDLAKERWYGADVWGARTGEGLGVALRAEGLGYAPLIAFEQAGGRWRSTDAPAGAGPDFGPHAARLEGPSGALLVFRVDGPLTAEDLSGLDASVASLRGARARGLRVVVDPASWAFPAWLAGGVVDGVLVIDESSDRLGKGRRPADGRRFPGRRGAGRYREACYFSALDAGLRLPPFAGSGSGEAQTPLGAGRTYALLSGGWSTADWWRAALAGQTFITNGPLLRVSAPPESDGSLPSGASLATRNPIEYLEVVSNGRVTASVPIRELAENRGRLPEVDPSLGGWVVLRAATTAGDRYERAMTAPYYLDPPSDPAISRAACEAMLDWLRAAEAAGVDLGSDGPAAQAFWQQRRDSANRE</sequence>
<accession>A0A518DH31</accession>
<proteinExistence type="predicted"/>
<dbReference type="RefSeq" id="WP_145289947.1">
    <property type="nucleotide sequence ID" value="NZ_CP036291.1"/>
</dbReference>
<gene>
    <name evidence="1" type="ORF">Pla175_41890</name>
</gene>
<name>A0A518DH31_9BACT</name>
<protein>
    <submittedName>
        <fullName evidence="1">Uncharacterized protein</fullName>
    </submittedName>
</protein>
<reference evidence="1 2" key="1">
    <citation type="submission" date="2019-02" db="EMBL/GenBank/DDBJ databases">
        <title>Deep-cultivation of Planctomycetes and their phenomic and genomic characterization uncovers novel biology.</title>
        <authorList>
            <person name="Wiegand S."/>
            <person name="Jogler M."/>
            <person name="Boedeker C."/>
            <person name="Pinto D."/>
            <person name="Vollmers J."/>
            <person name="Rivas-Marin E."/>
            <person name="Kohn T."/>
            <person name="Peeters S.H."/>
            <person name="Heuer A."/>
            <person name="Rast P."/>
            <person name="Oberbeckmann S."/>
            <person name="Bunk B."/>
            <person name="Jeske O."/>
            <person name="Meyerdierks A."/>
            <person name="Storesund J.E."/>
            <person name="Kallscheuer N."/>
            <person name="Luecker S."/>
            <person name="Lage O.M."/>
            <person name="Pohl T."/>
            <person name="Merkel B.J."/>
            <person name="Hornburger P."/>
            <person name="Mueller R.-W."/>
            <person name="Bruemmer F."/>
            <person name="Labrenz M."/>
            <person name="Spormann A.M."/>
            <person name="Op den Camp H."/>
            <person name="Overmann J."/>
            <person name="Amann R."/>
            <person name="Jetten M.S.M."/>
            <person name="Mascher T."/>
            <person name="Medema M.H."/>
            <person name="Devos D.P."/>
            <person name="Kaster A.-K."/>
            <person name="Ovreas L."/>
            <person name="Rohde M."/>
            <person name="Galperin M.Y."/>
            <person name="Jogler C."/>
        </authorList>
    </citation>
    <scope>NUCLEOTIDE SEQUENCE [LARGE SCALE GENOMIC DNA]</scope>
    <source>
        <strain evidence="1 2">Pla175</strain>
    </source>
</reference>
<dbReference type="Proteomes" id="UP000317429">
    <property type="component" value="Chromosome"/>
</dbReference>
<keyword evidence="2" id="KW-1185">Reference proteome</keyword>
<evidence type="ECO:0000313" key="1">
    <source>
        <dbReference type="EMBL" id="QDU90776.1"/>
    </source>
</evidence>
<dbReference type="KEGG" id="pnd:Pla175_41890"/>
<dbReference type="OrthoDB" id="232833at2"/>
<dbReference type="AlphaFoldDB" id="A0A518DH31"/>
<dbReference type="EMBL" id="CP036291">
    <property type="protein sequence ID" value="QDU90776.1"/>
    <property type="molecule type" value="Genomic_DNA"/>
</dbReference>
<organism evidence="1 2">
    <name type="scientific">Pirellulimonas nuda</name>
    <dbReference type="NCBI Taxonomy" id="2528009"/>
    <lineage>
        <taxon>Bacteria</taxon>
        <taxon>Pseudomonadati</taxon>
        <taxon>Planctomycetota</taxon>
        <taxon>Planctomycetia</taxon>
        <taxon>Pirellulales</taxon>
        <taxon>Lacipirellulaceae</taxon>
        <taxon>Pirellulimonas</taxon>
    </lineage>
</organism>
<evidence type="ECO:0000313" key="2">
    <source>
        <dbReference type="Proteomes" id="UP000317429"/>
    </source>
</evidence>